<dbReference type="RefSeq" id="WP_052563205.1">
    <property type="nucleotide sequence ID" value="NZ_BAFN01000001.1"/>
</dbReference>
<proteinExistence type="predicted"/>
<reference evidence="2" key="1">
    <citation type="journal article" date="2015" name="Genome Announc.">
        <title>Draft Genome Sequence of an Anaerobic Ammonium-Oxidizing Bacterium, "Candidatus Brocadia sinica".</title>
        <authorList>
            <person name="Oshiki M."/>
            <person name="Shinyako-Hata K."/>
            <person name="Satoh H."/>
            <person name="Okabe S."/>
        </authorList>
    </citation>
    <scope>NUCLEOTIDE SEQUENCE [LARGE SCALE GENOMIC DNA]</scope>
    <source>
        <strain evidence="2">JPN1</strain>
    </source>
</reference>
<keyword evidence="1" id="KW-0808">Transferase</keyword>
<keyword evidence="2" id="KW-1185">Reference proteome</keyword>
<dbReference type="InterPro" id="IPR029063">
    <property type="entry name" value="SAM-dependent_MTases_sf"/>
</dbReference>
<dbReference type="Gene3D" id="3.40.50.150">
    <property type="entry name" value="Vaccinia Virus protein VP39"/>
    <property type="match status" value="1"/>
</dbReference>
<dbReference type="PANTHER" id="PTHR43861">
    <property type="entry name" value="TRANS-ACONITATE 2-METHYLTRANSFERASE-RELATED"/>
    <property type="match status" value="1"/>
</dbReference>
<sequence>MSECTVCNICAHPGKFENALEGKEIYSNVREFKHEKFTVWRCLNCGSLHSKEAVDLNYYYKHYPVKNHTMNYATRKSYRNRLRLLRKHGFKKGHTILDFGCGQGLFVSFLLQCGYNASGYDSYVEEYSDRKVVNNVYDAVTSYDVIEHDNQPVEFFEQLVRCLKQGGLLAIGTPSADKIDLSNPKKFSMELHQPYHRHILSEEALLKLGVHAGLDIVKIYHRFYFDTLYPMVNTRFLKAYVRCAGNFIDVIFEAPRLGLLFTSPQLLFYALAGYLFPPPGNITVFFRKGRS</sequence>
<dbReference type="Pfam" id="PF13489">
    <property type="entry name" value="Methyltransf_23"/>
    <property type="match status" value="1"/>
</dbReference>
<organism evidence="1 2">
    <name type="scientific">Candidatus Brocadia sinica JPN1</name>
    <dbReference type="NCBI Taxonomy" id="1197129"/>
    <lineage>
        <taxon>Bacteria</taxon>
        <taxon>Pseudomonadati</taxon>
        <taxon>Planctomycetota</taxon>
        <taxon>Candidatus Brocadiia</taxon>
        <taxon>Candidatus Brocadiales</taxon>
        <taxon>Candidatus Brocadiaceae</taxon>
        <taxon>Candidatus Brocadia</taxon>
    </lineage>
</organism>
<evidence type="ECO:0000313" key="1">
    <source>
        <dbReference type="EMBL" id="GAN33154.1"/>
    </source>
</evidence>
<dbReference type="GO" id="GO:0032259">
    <property type="term" value="P:methylation"/>
    <property type="evidence" value="ECO:0007669"/>
    <property type="project" value="UniProtKB-KW"/>
</dbReference>
<dbReference type="GO" id="GO:0008168">
    <property type="term" value="F:methyltransferase activity"/>
    <property type="evidence" value="ECO:0007669"/>
    <property type="project" value="UniProtKB-KW"/>
</dbReference>
<accession>A0ABQ0JWJ5</accession>
<dbReference type="EMBL" id="BAFN01000001">
    <property type="protein sequence ID" value="GAN33154.1"/>
    <property type="molecule type" value="Genomic_DNA"/>
</dbReference>
<dbReference type="Proteomes" id="UP000032309">
    <property type="component" value="Unassembled WGS sequence"/>
</dbReference>
<evidence type="ECO:0000313" key="2">
    <source>
        <dbReference type="Proteomes" id="UP000032309"/>
    </source>
</evidence>
<keyword evidence="1" id="KW-0489">Methyltransferase</keyword>
<name>A0ABQ0JWJ5_9BACT</name>
<dbReference type="PANTHER" id="PTHR43861:SF6">
    <property type="entry name" value="METHYLTRANSFERASE TYPE 11"/>
    <property type="match status" value="1"/>
</dbReference>
<gene>
    <name evidence="1" type="ORF">BROSI_A1671</name>
</gene>
<comment type="caution">
    <text evidence="1">The sequence shown here is derived from an EMBL/GenBank/DDBJ whole genome shotgun (WGS) entry which is preliminary data.</text>
</comment>
<protein>
    <submittedName>
        <fullName evidence="1">Methyltransferase type 12</fullName>
    </submittedName>
</protein>
<dbReference type="SUPFAM" id="SSF53335">
    <property type="entry name" value="S-adenosyl-L-methionine-dependent methyltransferases"/>
    <property type="match status" value="1"/>
</dbReference>